<feature type="transmembrane region" description="Helical" evidence="1">
    <location>
        <begin position="6"/>
        <end position="29"/>
    </location>
</feature>
<keyword evidence="1" id="KW-1133">Transmembrane helix</keyword>
<evidence type="ECO:0000313" key="2">
    <source>
        <dbReference type="EMBL" id="GAA3953819.1"/>
    </source>
</evidence>
<proteinExistence type="predicted"/>
<keyword evidence="1" id="KW-0812">Transmembrane</keyword>
<reference evidence="3" key="1">
    <citation type="journal article" date="2019" name="Int. J. Syst. Evol. Microbiol.">
        <title>The Global Catalogue of Microorganisms (GCM) 10K type strain sequencing project: providing services to taxonomists for standard genome sequencing and annotation.</title>
        <authorList>
            <consortium name="The Broad Institute Genomics Platform"/>
            <consortium name="The Broad Institute Genome Sequencing Center for Infectious Disease"/>
            <person name="Wu L."/>
            <person name="Ma J."/>
        </authorList>
    </citation>
    <scope>NUCLEOTIDE SEQUENCE [LARGE SCALE GENOMIC DNA]</scope>
    <source>
        <strain evidence="3">JCM 16923</strain>
    </source>
</reference>
<dbReference type="Proteomes" id="UP001418444">
    <property type="component" value="Unassembled WGS sequence"/>
</dbReference>
<dbReference type="NCBIfam" id="NF041390">
    <property type="entry name" value="TadE_Rv3655c"/>
    <property type="match status" value="1"/>
</dbReference>
<dbReference type="RefSeq" id="WP_344781300.1">
    <property type="nucleotide sequence ID" value="NZ_BAAAZW010000003.1"/>
</dbReference>
<keyword evidence="3" id="KW-1185">Reference proteome</keyword>
<protein>
    <recommendedName>
        <fullName evidence="4">Pilus assembly protein TadE</fullName>
    </recommendedName>
</protein>
<name>A0ABP7NTH4_9ACTN</name>
<evidence type="ECO:0000256" key="1">
    <source>
        <dbReference type="SAM" id="Phobius"/>
    </source>
</evidence>
<sequence length="110" mass="10899">MVTVEAAYALAALAAFIVLGLAAIGGVAAHLRCTDAAREVARLAAAGDPGAAAIGTRIAPAGARIEVAERGDEVVATVAAKVPLIPLLDVSARSVAAVEPGREDSSTVDR</sequence>
<keyword evidence="1" id="KW-0472">Membrane</keyword>
<accession>A0ABP7NTH4</accession>
<evidence type="ECO:0008006" key="4">
    <source>
        <dbReference type="Google" id="ProtNLM"/>
    </source>
</evidence>
<comment type="caution">
    <text evidence="2">The sequence shown here is derived from an EMBL/GenBank/DDBJ whole genome shotgun (WGS) entry which is preliminary data.</text>
</comment>
<dbReference type="InterPro" id="IPR049790">
    <property type="entry name" value="Rv3655c/TadE"/>
</dbReference>
<gene>
    <name evidence="2" type="ORF">GCM10022231_10140</name>
</gene>
<organism evidence="2 3">
    <name type="scientific">Gordonia caeni</name>
    <dbReference type="NCBI Taxonomy" id="1007097"/>
    <lineage>
        <taxon>Bacteria</taxon>
        <taxon>Bacillati</taxon>
        <taxon>Actinomycetota</taxon>
        <taxon>Actinomycetes</taxon>
        <taxon>Mycobacteriales</taxon>
        <taxon>Gordoniaceae</taxon>
        <taxon>Gordonia</taxon>
    </lineage>
</organism>
<evidence type="ECO:0000313" key="3">
    <source>
        <dbReference type="Proteomes" id="UP001418444"/>
    </source>
</evidence>
<dbReference type="EMBL" id="BAAAZW010000003">
    <property type="protein sequence ID" value="GAA3953819.1"/>
    <property type="molecule type" value="Genomic_DNA"/>
</dbReference>